<reference evidence="1 2" key="1">
    <citation type="submission" date="2019-04" db="EMBL/GenBank/DDBJ databases">
        <authorList>
            <person name="Hwang J.C."/>
        </authorList>
    </citation>
    <scope>NUCLEOTIDE SEQUENCE [LARGE SCALE GENOMIC DNA]</scope>
    <source>
        <strain evidence="1 2">IMCC35002</strain>
    </source>
</reference>
<dbReference type="RefSeq" id="WP_136861758.1">
    <property type="nucleotide sequence ID" value="NZ_SWCJ01000001.1"/>
</dbReference>
<dbReference type="EMBL" id="SWCJ01000001">
    <property type="protein sequence ID" value="TKB58610.1"/>
    <property type="molecule type" value="Genomic_DNA"/>
</dbReference>
<comment type="caution">
    <text evidence="1">The sequence shown here is derived from an EMBL/GenBank/DDBJ whole genome shotgun (WGS) entry which is preliminary data.</text>
</comment>
<evidence type="ECO:0000313" key="1">
    <source>
        <dbReference type="EMBL" id="TKB58610.1"/>
    </source>
</evidence>
<dbReference type="Pfam" id="PF21980">
    <property type="entry name" value="MksE"/>
    <property type="match status" value="1"/>
</dbReference>
<name>A0A4U1BTE3_9GAMM</name>
<dbReference type="AlphaFoldDB" id="A0A4U1BTE3"/>
<protein>
    <submittedName>
        <fullName evidence="1">Uncharacterized protein</fullName>
    </submittedName>
</protein>
<keyword evidence="2" id="KW-1185">Reference proteome</keyword>
<organism evidence="1 2">
    <name type="scientific">Ferrimonas aestuarii</name>
    <dbReference type="NCBI Taxonomy" id="2569539"/>
    <lineage>
        <taxon>Bacteria</taxon>
        <taxon>Pseudomonadati</taxon>
        <taxon>Pseudomonadota</taxon>
        <taxon>Gammaproteobacteria</taxon>
        <taxon>Alteromonadales</taxon>
        <taxon>Ferrimonadaceae</taxon>
        <taxon>Ferrimonas</taxon>
    </lineage>
</organism>
<dbReference type="InterPro" id="IPR053841">
    <property type="entry name" value="MksE"/>
</dbReference>
<dbReference type="OrthoDB" id="8565179at2"/>
<dbReference type="Proteomes" id="UP000305675">
    <property type="component" value="Unassembled WGS sequence"/>
</dbReference>
<proteinExistence type="predicted"/>
<accession>A0A4U1BTE3</accession>
<sequence>MFKHTVEKLLAGEVICQTAFNDEFEYLQLEANRARVDEFLQQLERSLTHFETADAFYCTYNSVDDSNRKKISELFSSMRSHFRPLVEWLDMLLQATGSDAPLRAKDSIKFTSLLEAFEHDQTLAEQLRRLTNMVPFKTTKVELRDQLGTVFQRLEEMGYLVRHAQGSNSYYATARFDLIYLLIEFLNDSEKLELPEVQPEDPQAELLL</sequence>
<evidence type="ECO:0000313" key="2">
    <source>
        <dbReference type="Proteomes" id="UP000305675"/>
    </source>
</evidence>
<gene>
    <name evidence="1" type="ORF">FCL42_02350</name>
</gene>